<sequence length="296" mass="31341">MSYTHGTEINRTDAPSMWRDGWAVGPALTYASAGFAAVAPDYLGMGLGPGPHPYLDVPSETTAALDLLRAAREFAPRTGHKLDRKVLVTGFSQGGTAATGLARALAGGTDEWFRLGALSPIAGAYDARRELLPIIGDLEPPINTGYTAYLLVSWNRLHHIYDQPSDVFEVDGIEQLFDGVHAGPDLADKLPPTLDLLLTDEGEALIDNPTGPFAAALAVHDATCTGWTPRAPVRLVVSGGDEQIRPGHTTTCQAAFAARGVRASIVDAGDLVFNGSTHLGANIMGTADTARWFRTL</sequence>
<dbReference type="InterPro" id="IPR029058">
    <property type="entry name" value="AB_hydrolase_fold"/>
</dbReference>
<dbReference type="Gene3D" id="3.40.50.1820">
    <property type="entry name" value="alpha/beta hydrolase"/>
    <property type="match status" value="1"/>
</dbReference>
<organism evidence="1 2">
    <name type="scientific">Phytohabitans houttuyneae</name>
    <dbReference type="NCBI Taxonomy" id="1076126"/>
    <lineage>
        <taxon>Bacteria</taxon>
        <taxon>Bacillati</taxon>
        <taxon>Actinomycetota</taxon>
        <taxon>Actinomycetes</taxon>
        <taxon>Micromonosporales</taxon>
        <taxon>Micromonosporaceae</taxon>
    </lineage>
</organism>
<dbReference type="SUPFAM" id="SSF53474">
    <property type="entry name" value="alpha/beta-Hydrolases"/>
    <property type="match status" value="1"/>
</dbReference>
<gene>
    <name evidence="1" type="ORF">Phou_023060</name>
</gene>
<dbReference type="AlphaFoldDB" id="A0A6V8K803"/>
<accession>A0A6V8K803</accession>
<evidence type="ECO:0000313" key="1">
    <source>
        <dbReference type="EMBL" id="GFJ78126.1"/>
    </source>
</evidence>
<dbReference type="InterPro" id="IPR005152">
    <property type="entry name" value="Lipase_secreted"/>
</dbReference>
<keyword evidence="2" id="KW-1185">Reference proteome</keyword>
<evidence type="ECO:0000313" key="2">
    <source>
        <dbReference type="Proteomes" id="UP000482800"/>
    </source>
</evidence>
<dbReference type="EMBL" id="BLPF01000001">
    <property type="protein sequence ID" value="GFJ78126.1"/>
    <property type="molecule type" value="Genomic_DNA"/>
</dbReference>
<dbReference type="PANTHER" id="PTHR34853:SF1">
    <property type="entry name" value="LIPASE 5"/>
    <property type="match status" value="1"/>
</dbReference>
<reference evidence="1 2" key="2">
    <citation type="submission" date="2020-03" db="EMBL/GenBank/DDBJ databases">
        <authorList>
            <person name="Ichikawa N."/>
            <person name="Kimura A."/>
            <person name="Kitahashi Y."/>
            <person name="Uohara A."/>
        </authorList>
    </citation>
    <scope>NUCLEOTIDE SEQUENCE [LARGE SCALE GENOMIC DNA]</scope>
    <source>
        <strain evidence="1 2">NBRC 108639</strain>
    </source>
</reference>
<proteinExistence type="predicted"/>
<dbReference type="Proteomes" id="UP000482800">
    <property type="component" value="Unassembled WGS sequence"/>
</dbReference>
<reference evidence="1 2" key="1">
    <citation type="submission" date="2020-03" db="EMBL/GenBank/DDBJ databases">
        <title>Whole genome shotgun sequence of Phytohabitans houttuyneae NBRC 108639.</title>
        <authorList>
            <person name="Komaki H."/>
            <person name="Tamura T."/>
        </authorList>
    </citation>
    <scope>NUCLEOTIDE SEQUENCE [LARGE SCALE GENOMIC DNA]</scope>
    <source>
        <strain evidence="1 2">NBRC 108639</strain>
    </source>
</reference>
<comment type="caution">
    <text evidence="1">The sequence shown here is derived from an EMBL/GenBank/DDBJ whole genome shotgun (WGS) entry which is preliminary data.</text>
</comment>
<dbReference type="GO" id="GO:0016042">
    <property type="term" value="P:lipid catabolic process"/>
    <property type="evidence" value="ECO:0007669"/>
    <property type="project" value="InterPro"/>
</dbReference>
<protein>
    <submittedName>
        <fullName evidence="1">Uncharacterized protein</fullName>
    </submittedName>
</protein>
<dbReference type="RefSeq" id="WP_173055937.1">
    <property type="nucleotide sequence ID" value="NZ_BLPF01000001.1"/>
</dbReference>
<dbReference type="PANTHER" id="PTHR34853">
    <property type="match status" value="1"/>
</dbReference>
<name>A0A6V8K803_9ACTN</name>
<dbReference type="Gene3D" id="1.10.260.160">
    <property type="match status" value="1"/>
</dbReference>
<dbReference type="GO" id="GO:0004806">
    <property type="term" value="F:triacylglycerol lipase activity"/>
    <property type="evidence" value="ECO:0007669"/>
    <property type="project" value="InterPro"/>
</dbReference>